<evidence type="ECO:0000256" key="1">
    <source>
        <dbReference type="ARBA" id="ARBA00022484"/>
    </source>
</evidence>
<dbReference type="RefSeq" id="YP_009552718.1">
    <property type="nucleotide sequence ID" value="NC_040630.1"/>
</dbReference>
<dbReference type="Pfam" id="PF00978">
    <property type="entry name" value="RdRP_2"/>
    <property type="match status" value="1"/>
</dbReference>
<name>A0A2S1YEA3_9VIRU</name>
<dbReference type="KEGG" id="vg:41702128"/>
<evidence type="ECO:0000259" key="13">
    <source>
        <dbReference type="PROSITE" id="PS51743"/>
    </source>
</evidence>
<dbReference type="PROSITE" id="PS51471">
    <property type="entry name" value="FE2OG_OXY"/>
    <property type="match status" value="1"/>
</dbReference>
<keyword evidence="6" id="KW-0347">Helicase</keyword>
<evidence type="ECO:0000256" key="3">
    <source>
        <dbReference type="ARBA" id="ARBA00022695"/>
    </source>
</evidence>
<dbReference type="InterPro" id="IPR027417">
    <property type="entry name" value="P-loop_NTPase"/>
</dbReference>
<keyword evidence="7" id="KW-0067">ATP-binding</keyword>
<dbReference type="SUPFAM" id="SSF52540">
    <property type="entry name" value="P-loop containing nucleoside triphosphate hydrolases"/>
    <property type="match status" value="2"/>
</dbReference>
<evidence type="ECO:0000259" key="11">
    <source>
        <dbReference type="PROSITE" id="PS50507"/>
    </source>
</evidence>
<dbReference type="InterPro" id="IPR043502">
    <property type="entry name" value="DNA/RNA_pol_sf"/>
</dbReference>
<evidence type="ECO:0000259" key="12">
    <source>
        <dbReference type="PROSITE" id="PS51471"/>
    </source>
</evidence>
<keyword evidence="2" id="KW-0808">Transferase</keyword>
<dbReference type="InterPro" id="IPR027351">
    <property type="entry name" value="(+)RNA_virus_helicase_core_dom"/>
</dbReference>
<evidence type="ECO:0000256" key="7">
    <source>
        <dbReference type="ARBA" id="ARBA00022840"/>
    </source>
</evidence>
<evidence type="ECO:0000256" key="10">
    <source>
        <dbReference type="SAM" id="MobiDB-lite"/>
    </source>
</evidence>
<dbReference type="SUPFAM" id="SSF56672">
    <property type="entry name" value="DNA/RNA polymerases"/>
    <property type="match status" value="1"/>
</dbReference>
<evidence type="ECO:0000256" key="6">
    <source>
        <dbReference type="ARBA" id="ARBA00022806"/>
    </source>
</evidence>
<dbReference type="GO" id="GO:0006351">
    <property type="term" value="P:DNA-templated transcription"/>
    <property type="evidence" value="ECO:0007669"/>
    <property type="project" value="InterPro"/>
</dbReference>
<comment type="catalytic activity">
    <reaction evidence="9">
        <text>ATP + H2O = ADP + phosphate + H(+)</text>
        <dbReference type="Rhea" id="RHEA:13065"/>
        <dbReference type="ChEBI" id="CHEBI:15377"/>
        <dbReference type="ChEBI" id="CHEBI:15378"/>
        <dbReference type="ChEBI" id="CHEBI:30616"/>
        <dbReference type="ChEBI" id="CHEBI:43474"/>
        <dbReference type="ChEBI" id="CHEBI:456216"/>
        <dbReference type="EC" id="3.6.4.13"/>
    </reaction>
</comment>
<dbReference type="InterPro" id="IPR007094">
    <property type="entry name" value="RNA-dir_pol_PSvirus"/>
</dbReference>
<gene>
    <name evidence="14" type="primary">ORF1</name>
</gene>
<feature type="domain" description="Alphavirus-like MT" evidence="13">
    <location>
        <begin position="65"/>
        <end position="248"/>
    </location>
</feature>
<dbReference type="GO" id="GO:0005524">
    <property type="term" value="F:ATP binding"/>
    <property type="evidence" value="ECO:0007669"/>
    <property type="project" value="UniProtKB-KW"/>
</dbReference>
<dbReference type="InterPro" id="IPR037151">
    <property type="entry name" value="AlkB-like_sf"/>
</dbReference>
<accession>A0A2S1YEA3</accession>
<dbReference type="GO" id="GO:0003724">
    <property type="term" value="F:RNA helicase activity"/>
    <property type="evidence" value="ECO:0007669"/>
    <property type="project" value="UniProtKB-EC"/>
</dbReference>
<dbReference type="CDD" id="cd23245">
    <property type="entry name" value="Betaflexiviridae_RdRp"/>
    <property type="match status" value="1"/>
</dbReference>
<keyword evidence="15" id="KW-1185">Reference proteome</keyword>
<feature type="region of interest" description="Disordered" evidence="10">
    <location>
        <begin position="542"/>
        <end position="565"/>
    </location>
</feature>
<sequence>MSLGASSQRVAYANLYSNLGDKIEQSKVIKATRVNEHEESVSGKFDYFISDEAYDYLSSKGVPLSAHCYRPHPHPISKMIENHILFNVLPNYLRPRNLFISIKEDKMVGVISVARNRNKVDAVSNSSVYNRLIHAKDSLRYKDPVRDLDLSLNKNLKEKMNQADLVVIHDEVHYWALVDFQKFLGLSNKPVLYSIIYPPELSAGIDYSLNPMLYEFKVNKSDSFTWAPDGSYNGAYTQPINPRLLTTMKLEDPNGNSWTLTKLETIGAHHVFLATPGSLVTEESYIMRIHPHPPGKHSGPTQHKTKVEGEFGQPDAPSAISKIRQLTRGDETAEEIMFVGRLARQISNTKCFGEDGLFRFGKEMLLTLEHVMGAKFTYLLDKNEFDVWNLESTLKLLCKPKITIERHFRAYTAPDHELPLEDLHNALNGFLDGKRRLINSNEWVVLPDREPRPYSALGKKERDDVLHHALKRTEELKRVIGANPVVVKNLNQRYYCEQCPTPIFKKNLQKVRTNIYMEVPCIGTKRPIELLKEGLINEEEYERRMQTPTERVEAPESDIESESTVSCGEEDNDWLENVTKIKGLVKNVCLLGPISEAMKMDVATLLSACNSMDPNFARFISNSGLSMNGFVMMIRMLDLTISIKKGPYRYSRKGLRAPFGITVNKDHAEKCDFVDFGDRTTDLLLMGPNVGICSMLITGKSANLIRDSFQKNYTGIVLCDLKNGLPTFDQNYSEVIRVITTLGFAGSGKSSYLTQVLHLSREHCAVVSPRTNLAAEWKKWLKGTSHQVHTFETYLKVGATGPRLLVFDEAPLFPPGYIDLAIMMKRPTDVVILGDPLQCSYHSEKDRLKLSPIEPSIFKRLGGASIQCQCGTKILVSAAKANEPTAVGEPDSIKGRQIWFYSRNGEGYKYTGAEHASKGWPEELDDILVSHGYDPKMFNHCLFQMFEAGARIPYHADDEPVLTLRGNPILTISSGKSTHGFSCKQGSIEFDSSSASFLMPNDFQKTHKHCVGARGPRMSWTFRSTEPITITPKKDRVPYLLFSHRLPEKQKLFEGLRCAGPGELKLAELPQERGGDKTLTFKRREHVDENKIMTVGQSQGLSLDVVQIVFDAGALKTSGQTMITALTRAREGINMVFPLGRDYTAKNARDPFVRAVAEKRMIGKQELMNLIKDSCSFDVEYLEEELYIGLTMDEVEDKLDADPYLKAMLLMLEHEEMDEEEMEEEFCPEGSRTHLPLSEFTNEQFASELKAKEEREQYHYQLGYSNQIRDDISGERYAGPEKSRSSIYMKHTDSKNVKETQILRLREEQEKLLQGLPHWKVHVWNLCRKLEFPEVAPAMELTDKELEFTEKRVQKSKALLEAHGYRSDPDWPSNILRVFIKNQTCTKMEKRGCDAKAGQTIACFSHAVLCKFGPALRRTEAQFRALLPESTLIFSQKNYDDLDEWCKTYFNDLSGTDSDYEAFDRSQDATILGMEVEMLKYFGWEQELISEYTELKLMMGCTLGELSVMRFSGEFGTFFFNTVCNMAYTYMRYDIRKDHPIAFAGDDMVAPGRLIQTCAHNDIIDKLTLKAKVNYSNEPLFCGWRVSPLGIAKDPNLLLDRWEMAVEQGRLHECMCNYALEASYGYRLSDSLFELNIDIDAYQELIRKVVKVKRKLPEQISKLFSGHDDIDSAGEE</sequence>
<dbReference type="GO" id="GO:0016787">
    <property type="term" value="F:hydrolase activity"/>
    <property type="evidence" value="ECO:0007669"/>
    <property type="project" value="UniProtKB-KW"/>
</dbReference>
<feature type="domain" description="RdRp catalytic" evidence="11">
    <location>
        <begin position="1453"/>
        <end position="1560"/>
    </location>
</feature>
<evidence type="ECO:0000256" key="8">
    <source>
        <dbReference type="ARBA" id="ARBA00022953"/>
    </source>
</evidence>
<dbReference type="InterPro" id="IPR001788">
    <property type="entry name" value="RNA-dep_RNA_pol_alsuvir"/>
</dbReference>
<dbReference type="GO" id="GO:0003723">
    <property type="term" value="F:RNA binding"/>
    <property type="evidence" value="ECO:0007669"/>
    <property type="project" value="InterPro"/>
</dbReference>
<evidence type="ECO:0000256" key="5">
    <source>
        <dbReference type="ARBA" id="ARBA00022801"/>
    </source>
</evidence>
<feature type="domain" description="Fe2OG dioxygenase" evidence="12">
    <location>
        <begin position="937"/>
        <end position="1026"/>
    </location>
</feature>
<keyword evidence="8" id="KW-0693">Viral RNA replication</keyword>
<keyword evidence="3" id="KW-0548">Nucleotidyltransferase</keyword>
<dbReference type="EMBL" id="MG254193">
    <property type="protein sequence ID" value="AWK02339.1"/>
    <property type="molecule type" value="Genomic_RNA"/>
</dbReference>
<dbReference type="Pfam" id="PF01443">
    <property type="entry name" value="Viral_helicase1"/>
    <property type="match status" value="2"/>
</dbReference>
<dbReference type="GeneID" id="41702128"/>
<dbReference type="GO" id="GO:0016556">
    <property type="term" value="P:mRNA modification"/>
    <property type="evidence" value="ECO:0007669"/>
    <property type="project" value="InterPro"/>
</dbReference>
<evidence type="ECO:0000256" key="2">
    <source>
        <dbReference type="ARBA" id="ARBA00022679"/>
    </source>
</evidence>
<protein>
    <submittedName>
        <fullName evidence="14">Replicase</fullName>
    </submittedName>
</protein>
<dbReference type="GO" id="GO:0006396">
    <property type="term" value="P:RNA processing"/>
    <property type="evidence" value="ECO:0007669"/>
    <property type="project" value="InterPro"/>
</dbReference>
<dbReference type="InterPro" id="IPR002588">
    <property type="entry name" value="Alphavirus-like_MT_dom"/>
</dbReference>
<dbReference type="PROSITE" id="PS51743">
    <property type="entry name" value="ALPHAVIRUS_MT"/>
    <property type="match status" value="1"/>
</dbReference>
<feature type="compositionally biased region" description="Basic and acidic residues" evidence="10">
    <location>
        <begin position="542"/>
        <end position="554"/>
    </location>
</feature>
<dbReference type="GO" id="GO:0008174">
    <property type="term" value="F:mRNA methyltransferase activity"/>
    <property type="evidence" value="ECO:0007669"/>
    <property type="project" value="UniProtKB-UniRule"/>
</dbReference>
<dbReference type="PROSITE" id="PS50507">
    <property type="entry name" value="RDRP_SSRNA_POS"/>
    <property type="match status" value="1"/>
</dbReference>
<dbReference type="GO" id="GO:0003968">
    <property type="term" value="F:RNA-directed RNA polymerase activity"/>
    <property type="evidence" value="ECO:0007669"/>
    <property type="project" value="UniProtKB-KW"/>
</dbReference>
<evidence type="ECO:0000313" key="15">
    <source>
        <dbReference type="Proteomes" id="UP000289379"/>
    </source>
</evidence>
<keyword evidence="1" id="KW-0696">RNA-directed RNA polymerase</keyword>
<reference evidence="14" key="1">
    <citation type="submission" date="2017-10" db="EMBL/GenBank/DDBJ databases">
        <title>Molecular characterization and detection of a novel vitivirus infecting blackberry.</title>
        <authorList>
            <person name="Hassan M."/>
            <person name="Shahid M.S."/>
            <person name="Tzanetakis I.E."/>
        </authorList>
    </citation>
    <scope>NUCLEOTIDE SEQUENCE [LARGE SCALE GENOMIC DNA]</scope>
    <source>
        <strain evidence="14">Arkansas</strain>
    </source>
</reference>
<dbReference type="GO" id="GO:0039694">
    <property type="term" value="P:viral RNA genome replication"/>
    <property type="evidence" value="ECO:0007669"/>
    <property type="project" value="InterPro"/>
</dbReference>
<organism evidence="14">
    <name type="scientific">Blackberry virus A</name>
    <dbReference type="NCBI Taxonomy" id="2185086"/>
    <lineage>
        <taxon>Viruses</taxon>
        <taxon>Riboviria</taxon>
        <taxon>Orthornavirae</taxon>
        <taxon>Kitrinoviricota</taxon>
        <taxon>Alsuviricetes</taxon>
        <taxon>Tymovirales</taxon>
        <taxon>Betaflexiviridae</taxon>
        <taxon>Trivirinae</taxon>
        <taxon>Vitivirus</taxon>
        <taxon>Vitivirus alpharubi</taxon>
    </lineage>
</organism>
<dbReference type="Pfam" id="PF01660">
    <property type="entry name" value="Vmethyltransf"/>
    <property type="match status" value="1"/>
</dbReference>
<dbReference type="Proteomes" id="UP000289379">
    <property type="component" value="Segment"/>
</dbReference>
<keyword evidence="5" id="KW-0378">Hydrolase</keyword>
<dbReference type="InterPro" id="IPR005123">
    <property type="entry name" value="Oxoglu/Fe-dep_dioxygenase_dom"/>
</dbReference>
<dbReference type="Gene3D" id="2.60.120.590">
    <property type="entry name" value="Alpha-ketoglutarate-dependent dioxygenase AlkB-like"/>
    <property type="match status" value="1"/>
</dbReference>
<keyword evidence="4" id="KW-0547">Nucleotide-binding</keyword>
<dbReference type="Gene3D" id="3.40.50.300">
    <property type="entry name" value="P-loop containing nucleotide triphosphate hydrolases"/>
    <property type="match status" value="1"/>
</dbReference>
<evidence type="ECO:0000256" key="9">
    <source>
        <dbReference type="ARBA" id="ARBA00047984"/>
    </source>
</evidence>
<evidence type="ECO:0000313" key="14">
    <source>
        <dbReference type="EMBL" id="AWK02339.1"/>
    </source>
</evidence>
<dbReference type="SUPFAM" id="SSF51197">
    <property type="entry name" value="Clavaminate synthase-like"/>
    <property type="match status" value="1"/>
</dbReference>
<evidence type="ECO:0000256" key="4">
    <source>
        <dbReference type="ARBA" id="ARBA00022741"/>
    </source>
</evidence>
<proteinExistence type="predicted"/>